<keyword evidence="1" id="KW-0812">Transmembrane</keyword>
<protein>
    <recommendedName>
        <fullName evidence="4">DUF4386 family protein</fullName>
    </recommendedName>
</protein>
<feature type="transmembrane region" description="Helical" evidence="1">
    <location>
        <begin position="65"/>
        <end position="86"/>
    </location>
</feature>
<gene>
    <name evidence="2" type="ORF">FHS22_000343</name>
</gene>
<accession>A0A841CYT4</accession>
<evidence type="ECO:0000256" key="1">
    <source>
        <dbReference type="SAM" id="Phobius"/>
    </source>
</evidence>
<reference evidence="2 3" key="1">
    <citation type="submission" date="2020-08" db="EMBL/GenBank/DDBJ databases">
        <title>Genomic Encyclopedia of Type Strains, Phase III (KMG-III): the genomes of soil and plant-associated and newly described type strains.</title>
        <authorList>
            <person name="Whitman W."/>
        </authorList>
    </citation>
    <scope>NUCLEOTIDE SEQUENCE [LARGE SCALE GENOMIC DNA]</scope>
    <source>
        <strain evidence="2 3">CECT 3303</strain>
    </source>
</reference>
<proteinExistence type="predicted"/>
<dbReference type="EMBL" id="JACHJJ010000001">
    <property type="protein sequence ID" value="MBB5961105.1"/>
    <property type="molecule type" value="Genomic_DNA"/>
</dbReference>
<dbReference type="RefSeq" id="WP_184937692.1">
    <property type="nucleotide sequence ID" value="NZ_BAAAWZ010000001.1"/>
</dbReference>
<name>A0A841CYT4_PLAVE</name>
<comment type="caution">
    <text evidence="2">The sequence shown here is derived from an EMBL/GenBank/DDBJ whole genome shotgun (WGS) entry which is preliminary data.</text>
</comment>
<feature type="transmembrane region" description="Helical" evidence="1">
    <location>
        <begin position="185"/>
        <end position="203"/>
    </location>
</feature>
<evidence type="ECO:0000313" key="3">
    <source>
        <dbReference type="Proteomes" id="UP000562352"/>
    </source>
</evidence>
<keyword evidence="1" id="KW-1133">Transmembrane helix</keyword>
<feature type="transmembrane region" description="Helical" evidence="1">
    <location>
        <begin position="209"/>
        <end position="228"/>
    </location>
</feature>
<dbReference type="AlphaFoldDB" id="A0A841CYT4"/>
<dbReference type="Proteomes" id="UP000562352">
    <property type="component" value="Unassembled WGS sequence"/>
</dbReference>
<feature type="transmembrane region" description="Helical" evidence="1">
    <location>
        <begin position="19"/>
        <end position="45"/>
    </location>
</feature>
<keyword evidence="1" id="KW-0472">Membrane</keyword>
<evidence type="ECO:0008006" key="4">
    <source>
        <dbReference type="Google" id="ProtNLM"/>
    </source>
</evidence>
<organism evidence="2 3">
    <name type="scientific">Planomonospora venezuelensis</name>
    <dbReference type="NCBI Taxonomy" id="1999"/>
    <lineage>
        <taxon>Bacteria</taxon>
        <taxon>Bacillati</taxon>
        <taxon>Actinomycetota</taxon>
        <taxon>Actinomycetes</taxon>
        <taxon>Streptosporangiales</taxon>
        <taxon>Streptosporangiaceae</taxon>
        <taxon>Planomonospora</taxon>
    </lineage>
</organism>
<keyword evidence="3" id="KW-1185">Reference proteome</keyword>
<sequence length="251" mass="25639">MTTVALGPLPASGERVRGLLTVAVSLLIFVPLTVLGAAIGWPASLGDPAETALPRLLENELPTRLGYLVYLAYSVAFLPAAVGVSLWRRQGPVTVAVWIAVGAAAASALARTVGITRWLSTAFPLAEQWRRNPSQATREAIAVQFGTLNDFGGAIGEILGVSVFAALWLAATIAGPGLPRWARRAGVPVVVLVAAPAVELAGVDSGALVSLSSASITLWLAAVGVAMARGRADRGRGAGSAQGRAPLPGGR</sequence>
<evidence type="ECO:0000313" key="2">
    <source>
        <dbReference type="EMBL" id="MBB5961105.1"/>
    </source>
</evidence>
<feature type="transmembrane region" description="Helical" evidence="1">
    <location>
        <begin position="93"/>
        <end position="110"/>
    </location>
</feature>
<feature type="transmembrane region" description="Helical" evidence="1">
    <location>
        <begin position="158"/>
        <end position="178"/>
    </location>
</feature>